<evidence type="ECO:0000256" key="2">
    <source>
        <dbReference type="SAM" id="MobiDB-lite"/>
    </source>
</evidence>
<dbReference type="InterPro" id="IPR040348">
    <property type="entry name" value="POLAR-like"/>
</dbReference>
<dbReference type="PANTHER" id="PTHR33476:SF7">
    <property type="entry name" value="EMB|CAB62613.1"/>
    <property type="match status" value="1"/>
</dbReference>
<dbReference type="GO" id="GO:0008356">
    <property type="term" value="P:asymmetric cell division"/>
    <property type="evidence" value="ECO:0007669"/>
    <property type="project" value="InterPro"/>
</dbReference>
<evidence type="ECO:0000313" key="3">
    <source>
        <dbReference type="EMBL" id="VVB17563.1"/>
    </source>
</evidence>
<feature type="coiled-coil region" evidence="1">
    <location>
        <begin position="408"/>
        <end position="435"/>
    </location>
</feature>
<protein>
    <submittedName>
        <fullName evidence="3">Uncharacterized protein</fullName>
    </submittedName>
</protein>
<feature type="coiled-coil region" evidence="1">
    <location>
        <begin position="265"/>
        <end position="340"/>
    </location>
</feature>
<reference evidence="3" key="1">
    <citation type="submission" date="2019-07" db="EMBL/GenBank/DDBJ databases">
        <authorList>
            <person name="Dittberner H."/>
        </authorList>
    </citation>
    <scope>NUCLEOTIDE SEQUENCE [LARGE SCALE GENOMIC DNA]</scope>
</reference>
<comment type="caution">
    <text evidence="3">The sequence shown here is derived from an EMBL/GenBank/DDBJ whole genome shotgun (WGS) entry which is preliminary data.</text>
</comment>
<dbReference type="PANTHER" id="PTHR33476">
    <property type="entry name" value="EMB|CAB62613.1"/>
    <property type="match status" value="1"/>
</dbReference>
<name>A0A565CUX3_9BRAS</name>
<evidence type="ECO:0000313" key="4">
    <source>
        <dbReference type="Proteomes" id="UP000489600"/>
    </source>
</evidence>
<dbReference type="AlphaFoldDB" id="A0A565CUX3"/>
<accession>A0A565CUX3</accession>
<keyword evidence="1" id="KW-0175">Coiled coil</keyword>
<feature type="compositionally biased region" description="Polar residues" evidence="2">
    <location>
        <begin position="378"/>
        <end position="388"/>
    </location>
</feature>
<sequence length="605" mass="68286">MDIWLIAATAATGYIARQLQNVTKGKGNFLESSSEDAQNVKPESPPRCLLNRLTRVKKTNENKFGDEKLISERENPDAYRVDVPSTSGENLGNCDDIHPESLFSLMPEFPEIEHEKWKTSGTLAGDSQLNSSCRQRRFIRRNQRYSRLTKPLSSLESCLMSRFHGEQMTMEDYMTSPFPSPLAAISRPLLVTDGGRVISKSTANSLCLSQQLNEDKAAPNCRIPELQSSVEREMGNGKTKSKKHGLSDAAVLLQIGISIGIVSSYMASQAEVSKVKQELKQTENLVHDLEDELEMKDSLIVKELDSEKAAENSESISNIEAELEAELERLEINMNSSNIETRLSDMIEMEPDFEVEFAQGELRTDRVKGKRLDETESNQDPSGNSTPEPGNYAVSPRELSLRLHKVINSRLENRITELETALQESQRKVEQLVMKSESKKNSWSRLWENHEVMTYKSGSKIPVAVEDTTTNHAEMKPLVMNLTGEALDAFNDSYDELMKINDDSEDDDSPLEIQESGLHHEDFSSTNKSSPWSHHIDDSKVQEQEQELLDFIGLEEEDGEESSDFESEMEKQLIKQIVEKTKQGSPVVLNAQKMLFLMEETEQNL</sequence>
<proteinExistence type="predicted"/>
<evidence type="ECO:0000256" key="1">
    <source>
        <dbReference type="SAM" id="Coils"/>
    </source>
</evidence>
<dbReference type="EMBL" id="CABITT030000008">
    <property type="protein sequence ID" value="VVB17563.1"/>
    <property type="molecule type" value="Genomic_DNA"/>
</dbReference>
<dbReference type="Proteomes" id="UP000489600">
    <property type="component" value="Unassembled WGS sequence"/>
</dbReference>
<keyword evidence="4" id="KW-1185">Reference proteome</keyword>
<gene>
    <name evidence="3" type="ORF">ANE_LOCUS28007</name>
</gene>
<feature type="compositionally biased region" description="Basic and acidic residues" evidence="2">
    <location>
        <begin position="364"/>
        <end position="374"/>
    </location>
</feature>
<organism evidence="3 4">
    <name type="scientific">Arabis nemorensis</name>
    <dbReference type="NCBI Taxonomy" id="586526"/>
    <lineage>
        <taxon>Eukaryota</taxon>
        <taxon>Viridiplantae</taxon>
        <taxon>Streptophyta</taxon>
        <taxon>Embryophyta</taxon>
        <taxon>Tracheophyta</taxon>
        <taxon>Spermatophyta</taxon>
        <taxon>Magnoliopsida</taxon>
        <taxon>eudicotyledons</taxon>
        <taxon>Gunneridae</taxon>
        <taxon>Pentapetalae</taxon>
        <taxon>rosids</taxon>
        <taxon>malvids</taxon>
        <taxon>Brassicales</taxon>
        <taxon>Brassicaceae</taxon>
        <taxon>Arabideae</taxon>
        <taxon>Arabis</taxon>
    </lineage>
</organism>
<feature type="region of interest" description="Disordered" evidence="2">
    <location>
        <begin position="364"/>
        <end position="394"/>
    </location>
</feature>
<dbReference type="OrthoDB" id="1701885at2759"/>